<reference evidence="15 16" key="1">
    <citation type="submission" date="2019-06" db="EMBL/GenBank/DDBJ databases">
        <title>Discovery of a novel chromosome fission-fusion reversal in muntjac.</title>
        <authorList>
            <person name="Mudd A.B."/>
            <person name="Bredeson J.V."/>
            <person name="Baum R."/>
            <person name="Hockemeyer D."/>
            <person name="Rokhsar D.S."/>
        </authorList>
    </citation>
    <scope>NUCLEOTIDE SEQUENCE [LARGE SCALE GENOMIC DNA]</scope>
    <source>
        <strain evidence="15">UCam_UCB_Mr</strain>
        <tissue evidence="15">Fibroblast cell line</tissue>
    </source>
</reference>
<evidence type="ECO:0000256" key="4">
    <source>
        <dbReference type="ARBA" id="ARBA00022989"/>
    </source>
</evidence>
<evidence type="ECO:0000313" key="15">
    <source>
        <dbReference type="EMBL" id="KAB0368518.1"/>
    </source>
</evidence>
<feature type="compositionally biased region" description="Basic and acidic residues" evidence="9">
    <location>
        <begin position="800"/>
        <end position="823"/>
    </location>
</feature>
<keyword evidence="6 10" id="KW-0472">Membrane</keyword>
<keyword evidence="16" id="KW-1185">Reference proteome</keyword>
<feature type="domain" description="TRPM SLOG" evidence="13">
    <location>
        <begin position="102"/>
        <end position="364"/>
    </location>
</feature>
<dbReference type="GO" id="GO:0030001">
    <property type="term" value="P:metal ion transport"/>
    <property type="evidence" value="ECO:0007669"/>
    <property type="project" value="TreeGrafter"/>
</dbReference>
<evidence type="ECO:0000256" key="6">
    <source>
        <dbReference type="ARBA" id="ARBA00023136"/>
    </source>
</evidence>
<dbReference type="Pfam" id="PF25508">
    <property type="entry name" value="TRPM2"/>
    <property type="match status" value="1"/>
</dbReference>
<feature type="transmembrane region" description="Helical" evidence="10">
    <location>
        <begin position="944"/>
        <end position="963"/>
    </location>
</feature>
<dbReference type="Proteomes" id="UP000326062">
    <property type="component" value="Chromosome 19"/>
</dbReference>
<keyword evidence="3 10" id="KW-0812">Transmembrane</keyword>
<sequence>MKKSQKSWIEGVFNKRECNKIIPSSKDPHRCTAGCQVCQNLIRCYCGLLIGDHHGIDYARTVSAASGNEDEQWSVEKHTTKSPTDTFGTINFQHGEHIHHSKYIRTSYDTKLDHLLHLMLKEWKMELPKLVISVHGGIQNFKMPSKLKEIFSQGLVKAAETTGAWIITEGINTGVSKHVGDALKAHSSQSLRKIWTVGIPPWGVIENRKDLIGRDVVCLYQTLGNPLSKLTTLNCMHSHFILSDDGTVGKYGNEMKLRRNLEKYLSLQKIHSCSGQGVPVVGLVVEGGPNVILSVWETVKDKDPVVVCEGTGRAADLLAFTHKHLADEGTLRPQVKEEIICMMQNTFNFSLKQSKHLFQILMECMVHRDSITIFDADSEESQDLDLAILTALLKGTNLSASEQLNLAMAWDRMDIAKKHILIYGQHWKPGSLEQAMLDALVMDRVDFVKLLIEYGVNLHRFLTISRLEELYNTKQGPTNMLLHHLVQDVKQHTLLSGYRITLIDIGLVIEYLIGGAYRSSYTRKNFRALYNNLYRKHKQMTALTQSLSQPALHRRCRSGNRKESTESTLHSQFIRTAQPYQVKEKSVALHKSRKKSKEEQNIPDDPDSTGFIYPYNDLLVWAVLMKRQKMAMFFWQHGEEATVKAVIACILYRAMAREAKESNMVDDASEELKNYSKQFGQLALDVLEKAFKQNERMAMKLLTYELKNWSNSTCLKLAVSGGLRPFVSHTCTQMLLTDMWMGRLKMRKNSWLKIIISILFPPAILTLEFKSKAEMSHVPQSQDFTWYNGDQNACTPKESSYQKDRDLERGPDEKTDESQHFDLKSGPQTLPWTRKVYEFYSAPIVKFWFYTMVYLAFLMLFTYTVLVEMQPQPSMQEWLVIIYIFTNAIEKVREVCISEPGKFTQKVKVWISEYWNLMETVAIGLFLVGFGFRWGDPPFYTAGRLIYCINIIFWFSRLLDFFAVNQHAGPYVTMIAKMTANMFYIVIIMAIVLLSFGVARKAILSPKEPPSWTLARDIVFEPYWMIYGEVYASEIDVCSSQPSCPPGSFLTPFLQAVYLFVQYIIMVNLLIAFFNNVYIDLKSISNNLWKYNRYRYIMTYHEKPWLPPPFILLSHIGLLLRHLCQHQAPNDQEEGDVGLKLYLSKEDLKKLHDFEEQCVEKYFHEKMDDLNSSCEEQIRVTSGRVTEMYFQLKEMNEKVSFIKESLLSLDSQVGHLQDLSALTVDTLKVLSAVDTLQEDKALLANRKHSTCRKLPHSWSNVICAEVLGSMPLSEKKKYQCYSMPPSLLRSLARGWYPPRGQKGPFLEITDQETSNVRDDQGEQDTENRVVASGVMLNRHAHPKYGQYLLVPSYLEQVSYSAKTDLPLSRPSAEAGTGGLTTEHVSQAEVPVPLMWQTPGVSARGPVVETKEQCESLAQIPARPDEGEHVLPALICTPAPTRVTSLPSQVKSMQSGGGYVNWAFSEGDETGVFSPKKQWQTSVASTCNHDSRQSEHGRRQIRGRSLSDNSARLSQRDCSEVLPWLQPNTSFRISLLQTDKPFTGNQSLRLPKEEKLKISKIKNLSKFSEIGQSKWIKTKLLTKDRKLSKKKKKTQGLQVPVITVNSCSQSDQLNPEPGENKISEAQKGSKNWIPVSKFSQIIVMMFVEDRRQISELGMKTNRSGVNIVSDSFATPWTIENSHFYGLFSEAPIKVSLCKPASRINVHMSSFSQRFSSLCSFRVVGYCSMKLNNNCNCTFFPKDLTFWRSCFSETPPSPKPLCSYFQILPLSGVGDNPKISRAIYLGTKNKCSKAYVARNLPGEYCASSLPQGESETPSPDGQVGERGSGSVLVDGHYFNPRDLEIGASLIAQLVKNLPAMQKTLVRFLGWEYPLEKGKSYPL</sequence>
<gene>
    <name evidence="15" type="ORF">FD755_019552</name>
</gene>
<feature type="compositionally biased region" description="Basic and acidic residues" evidence="9">
    <location>
        <begin position="1488"/>
        <end position="1497"/>
    </location>
</feature>
<evidence type="ECO:0000313" key="16">
    <source>
        <dbReference type="Proteomes" id="UP000326062"/>
    </source>
</evidence>
<feature type="transmembrane region" description="Helical" evidence="10">
    <location>
        <begin position="983"/>
        <end position="1003"/>
    </location>
</feature>
<keyword evidence="5" id="KW-0406">Ion transport</keyword>
<protein>
    <submittedName>
        <fullName evidence="15">Uncharacterized protein</fullName>
    </submittedName>
</protein>
<accession>A0A5N3X5V4</accession>
<evidence type="ECO:0000256" key="1">
    <source>
        <dbReference type="ARBA" id="ARBA00004141"/>
    </source>
</evidence>
<dbReference type="GO" id="GO:0005261">
    <property type="term" value="F:monoatomic cation channel activity"/>
    <property type="evidence" value="ECO:0007669"/>
    <property type="project" value="TreeGrafter"/>
</dbReference>
<feature type="transmembrane region" description="Helical" evidence="10">
    <location>
        <begin position="1056"/>
        <end position="1079"/>
    </location>
</feature>
<evidence type="ECO:0000259" key="12">
    <source>
        <dbReference type="Pfam" id="PF16519"/>
    </source>
</evidence>
<comment type="subcellular location">
    <subcellularLocation>
        <location evidence="1">Membrane</location>
        <topology evidence="1">Multi-pass membrane protein</topology>
    </subcellularLocation>
</comment>
<feature type="transmembrane region" description="Helical" evidence="10">
    <location>
        <begin position="847"/>
        <end position="866"/>
    </location>
</feature>
<feature type="region of interest" description="Disordered" evidence="9">
    <location>
        <begin position="1484"/>
        <end position="1510"/>
    </location>
</feature>
<evidence type="ECO:0000256" key="8">
    <source>
        <dbReference type="ARBA" id="ARBA00034269"/>
    </source>
</evidence>
<keyword evidence="7" id="KW-0407">Ion channel</keyword>
<dbReference type="GO" id="GO:0016324">
    <property type="term" value="C:apical plasma membrane"/>
    <property type="evidence" value="ECO:0007669"/>
    <property type="project" value="TreeGrafter"/>
</dbReference>
<keyword evidence="2" id="KW-0813">Transport</keyword>
<evidence type="ECO:0000259" key="14">
    <source>
        <dbReference type="Pfam" id="PF25508"/>
    </source>
</evidence>
<evidence type="ECO:0000259" key="13">
    <source>
        <dbReference type="Pfam" id="PF18139"/>
    </source>
</evidence>
<dbReference type="InterPro" id="IPR005821">
    <property type="entry name" value="Ion_trans_dom"/>
</dbReference>
<dbReference type="InterPro" id="IPR032415">
    <property type="entry name" value="TRPM_tetra"/>
</dbReference>
<comment type="caution">
    <text evidence="15">The sequence shown here is derived from an EMBL/GenBank/DDBJ whole genome shotgun (WGS) entry which is preliminary data.</text>
</comment>
<dbReference type="Pfam" id="PF16519">
    <property type="entry name" value="TRPM_tetra"/>
    <property type="match status" value="1"/>
</dbReference>
<dbReference type="Pfam" id="PF18139">
    <property type="entry name" value="LSDAT_euk"/>
    <property type="match status" value="1"/>
</dbReference>
<feature type="transmembrane region" description="Helical" evidence="10">
    <location>
        <begin position="751"/>
        <end position="769"/>
    </location>
</feature>
<feature type="domain" description="TRPM tetramerisation" evidence="12">
    <location>
        <begin position="1175"/>
        <end position="1230"/>
    </location>
</feature>
<dbReference type="InterPro" id="IPR050927">
    <property type="entry name" value="TRPM"/>
</dbReference>
<dbReference type="PANTHER" id="PTHR13800:SF15">
    <property type="entry name" value="TRANSIENT RECEPTOR POTENTIAL CATION CHANNEL SUBFAMILY M MEMBER 6"/>
    <property type="match status" value="1"/>
</dbReference>
<organism evidence="15 16">
    <name type="scientific">Muntiacus reevesi</name>
    <name type="common">Reeves' muntjac</name>
    <name type="synonym">Cervus reevesi</name>
    <dbReference type="NCBI Taxonomy" id="9886"/>
    <lineage>
        <taxon>Eukaryota</taxon>
        <taxon>Metazoa</taxon>
        <taxon>Chordata</taxon>
        <taxon>Craniata</taxon>
        <taxon>Vertebrata</taxon>
        <taxon>Euteleostomi</taxon>
        <taxon>Mammalia</taxon>
        <taxon>Eutheria</taxon>
        <taxon>Laurasiatheria</taxon>
        <taxon>Artiodactyla</taxon>
        <taxon>Ruminantia</taxon>
        <taxon>Pecora</taxon>
        <taxon>Cervidae</taxon>
        <taxon>Muntiacinae</taxon>
        <taxon>Muntiacus</taxon>
    </lineage>
</organism>
<dbReference type="Pfam" id="PF00520">
    <property type="entry name" value="Ion_trans"/>
    <property type="match status" value="1"/>
</dbReference>
<comment type="catalytic activity">
    <reaction evidence="8">
        <text>Mg(2+)(in) = Mg(2+)(out)</text>
        <dbReference type="Rhea" id="RHEA:29827"/>
        <dbReference type="ChEBI" id="CHEBI:18420"/>
    </reaction>
</comment>
<evidence type="ECO:0000259" key="11">
    <source>
        <dbReference type="Pfam" id="PF00520"/>
    </source>
</evidence>
<evidence type="ECO:0000256" key="2">
    <source>
        <dbReference type="ARBA" id="ARBA00022448"/>
    </source>
</evidence>
<evidence type="ECO:0000256" key="3">
    <source>
        <dbReference type="ARBA" id="ARBA00022692"/>
    </source>
</evidence>
<evidence type="ECO:0000256" key="9">
    <source>
        <dbReference type="SAM" id="MobiDB-lite"/>
    </source>
</evidence>
<dbReference type="PANTHER" id="PTHR13800">
    <property type="entry name" value="TRANSIENT RECEPTOR POTENTIAL CATION CHANNEL, SUBFAMILY M, MEMBER 6"/>
    <property type="match status" value="1"/>
</dbReference>
<dbReference type="InterPro" id="IPR057366">
    <property type="entry name" value="TRPM-like"/>
</dbReference>
<feature type="region of interest" description="Disordered" evidence="9">
    <location>
        <begin position="585"/>
        <end position="606"/>
    </location>
</feature>
<dbReference type="Gene3D" id="1.20.5.1010">
    <property type="entry name" value="TRPM, tetramerisation domain"/>
    <property type="match status" value="1"/>
</dbReference>
<proteinExistence type="predicted"/>
<feature type="transmembrane region" description="Helical" evidence="10">
    <location>
        <begin position="914"/>
        <end position="932"/>
    </location>
</feature>
<dbReference type="GO" id="GO:0051262">
    <property type="term" value="P:protein tetramerization"/>
    <property type="evidence" value="ECO:0007669"/>
    <property type="project" value="InterPro"/>
</dbReference>
<evidence type="ECO:0000256" key="5">
    <source>
        <dbReference type="ARBA" id="ARBA00023065"/>
    </source>
</evidence>
<name>A0A5N3X5V4_MUNRE</name>
<evidence type="ECO:0000256" key="10">
    <source>
        <dbReference type="SAM" id="Phobius"/>
    </source>
</evidence>
<feature type="region of interest" description="Disordered" evidence="9">
    <location>
        <begin position="793"/>
        <end position="823"/>
    </location>
</feature>
<keyword evidence="4 10" id="KW-1133">Transmembrane helix</keyword>
<dbReference type="InterPro" id="IPR041491">
    <property type="entry name" value="TRPM_SLOG"/>
</dbReference>
<dbReference type="InterPro" id="IPR037162">
    <property type="entry name" value="TRPM_tetra_sf"/>
</dbReference>
<feature type="domain" description="Ion transport" evidence="11">
    <location>
        <begin position="848"/>
        <end position="1081"/>
    </location>
</feature>
<dbReference type="EMBL" id="VCEB01000017">
    <property type="protein sequence ID" value="KAB0368518.1"/>
    <property type="molecule type" value="Genomic_DNA"/>
</dbReference>
<evidence type="ECO:0000256" key="7">
    <source>
        <dbReference type="ARBA" id="ARBA00023303"/>
    </source>
</evidence>
<dbReference type="FunFam" id="1.20.5.1010:FF:000002">
    <property type="entry name" value="Transient receptor potential cation channel subfamily M member 7"/>
    <property type="match status" value="1"/>
</dbReference>
<feature type="domain" description="TRPM-like" evidence="14">
    <location>
        <begin position="534"/>
        <end position="729"/>
    </location>
</feature>